<dbReference type="InterPro" id="IPR016169">
    <property type="entry name" value="FAD-bd_PCMH_sub2"/>
</dbReference>
<name>A0A1J0WIH8_9RHOB</name>
<dbReference type="SUPFAM" id="SSF55103">
    <property type="entry name" value="FAD-linked oxidases, C-terminal domain"/>
    <property type="match status" value="1"/>
</dbReference>
<dbReference type="InterPro" id="IPR016166">
    <property type="entry name" value="FAD-bd_PCMH"/>
</dbReference>
<evidence type="ECO:0000259" key="3">
    <source>
        <dbReference type="PROSITE" id="PS51387"/>
    </source>
</evidence>
<keyword evidence="2" id="KW-0274">FAD</keyword>
<dbReference type="InterPro" id="IPR016164">
    <property type="entry name" value="FAD-linked_Oxase-like_C"/>
</dbReference>
<evidence type="ECO:0000256" key="1">
    <source>
        <dbReference type="ARBA" id="ARBA00022630"/>
    </source>
</evidence>
<organism evidence="4 5">
    <name type="scientific">Sulfitobacter alexandrii</name>
    <dbReference type="NCBI Taxonomy" id="1917485"/>
    <lineage>
        <taxon>Bacteria</taxon>
        <taxon>Pseudomonadati</taxon>
        <taxon>Pseudomonadota</taxon>
        <taxon>Alphaproteobacteria</taxon>
        <taxon>Rhodobacterales</taxon>
        <taxon>Roseobacteraceae</taxon>
        <taxon>Sulfitobacter</taxon>
    </lineage>
</organism>
<keyword evidence="1" id="KW-0285">Flavoprotein</keyword>
<reference evidence="4 5" key="1">
    <citation type="submission" date="2016-11" db="EMBL/GenBank/DDBJ databases">
        <title>Complete genome sequence of Sulfitobacter sp. AM1-D1, a toxic bacteria associated with marine dinoflagellate Alexandrium minutum in East China Sea.</title>
        <authorList>
            <person name="Yang Q."/>
            <person name="Zhang X."/>
            <person name="Tian X."/>
        </authorList>
    </citation>
    <scope>NUCLEOTIDE SEQUENCE [LARGE SCALE GENOMIC DNA]</scope>
    <source>
        <strain evidence="4 5">AM1-D1</strain>
    </source>
</reference>
<dbReference type="EMBL" id="CP018076">
    <property type="protein sequence ID" value="APE44122.1"/>
    <property type="molecule type" value="Genomic_DNA"/>
</dbReference>
<dbReference type="Proteomes" id="UP000181897">
    <property type="component" value="Chromosome"/>
</dbReference>
<dbReference type="PANTHER" id="PTHR11748:SF119">
    <property type="entry name" value="D-2-HYDROXYGLUTARATE DEHYDROGENASE"/>
    <property type="match status" value="1"/>
</dbReference>
<dbReference type="GO" id="GO:0071949">
    <property type="term" value="F:FAD binding"/>
    <property type="evidence" value="ECO:0007669"/>
    <property type="project" value="InterPro"/>
</dbReference>
<dbReference type="GO" id="GO:1903457">
    <property type="term" value="P:lactate catabolic process"/>
    <property type="evidence" value="ECO:0007669"/>
    <property type="project" value="TreeGrafter"/>
</dbReference>
<dbReference type="KEGG" id="suam:BOO69_12445"/>
<dbReference type="STRING" id="1917485.BOO69_12445"/>
<evidence type="ECO:0000313" key="4">
    <source>
        <dbReference type="EMBL" id="APE44122.1"/>
    </source>
</evidence>
<dbReference type="PANTHER" id="PTHR11748">
    <property type="entry name" value="D-LACTATE DEHYDROGENASE"/>
    <property type="match status" value="1"/>
</dbReference>
<dbReference type="PROSITE" id="PS51387">
    <property type="entry name" value="FAD_PCMH"/>
    <property type="match status" value="1"/>
</dbReference>
<dbReference type="Pfam" id="PF01565">
    <property type="entry name" value="FAD_binding_4"/>
    <property type="match status" value="1"/>
</dbReference>
<feature type="domain" description="FAD-binding PCMH-type" evidence="3">
    <location>
        <begin position="50"/>
        <end position="222"/>
    </location>
</feature>
<keyword evidence="5" id="KW-1185">Reference proteome</keyword>
<dbReference type="GO" id="GO:0008720">
    <property type="term" value="F:D-lactate dehydrogenase (NAD+) activity"/>
    <property type="evidence" value="ECO:0007669"/>
    <property type="project" value="TreeGrafter"/>
</dbReference>
<accession>A0A1J0WIH8</accession>
<dbReference type="AlphaFoldDB" id="A0A1J0WIH8"/>
<dbReference type="OrthoDB" id="9811261at2"/>
<evidence type="ECO:0000256" key="2">
    <source>
        <dbReference type="ARBA" id="ARBA00022827"/>
    </source>
</evidence>
<dbReference type="InterPro" id="IPR036318">
    <property type="entry name" value="FAD-bd_PCMH-like_sf"/>
</dbReference>
<dbReference type="Gene3D" id="3.30.465.10">
    <property type="match status" value="1"/>
</dbReference>
<dbReference type="InterPro" id="IPR006094">
    <property type="entry name" value="Oxid_FAD_bind_N"/>
</dbReference>
<dbReference type="GO" id="GO:0004458">
    <property type="term" value="F:D-lactate dehydrogenase (cytochrome) activity"/>
    <property type="evidence" value="ECO:0007669"/>
    <property type="project" value="TreeGrafter"/>
</dbReference>
<proteinExistence type="predicted"/>
<dbReference type="RefSeq" id="WP_071972461.1">
    <property type="nucleotide sequence ID" value="NZ_CP018076.1"/>
</dbReference>
<sequence length="466" mass="50730">MTSISGKTDIDWTAFARSLAPVEVISEPVLVKKRSRDFFWYSPILNEQLRRCFGDLVAVPRKQEEMAHCLGRAYAAGVPVTLRGGGTGNYGQSVPLEGGLIIETTAMNRVLEIGEGFVRAEAGALLADVNAALAEAGQELAMFPSTQEIATIGGFVAGGSAGIGSLATGRLREPGNLRALKVLSVEADPQVHVFEGEEVLNVHHAWGLNGVITEVTMRTVPMRDWLGCMATFDSYADAYGAGHALATAEDIAPKLVSVVDARIAGYFPRLVDHIRPDRDLLVSYLPAEKLADYEALITDRGGHADLALTEDKRKAASIPHAFEFCYNHTTLQVLKSDRSATYQQIGVPDAADTAAIVRLRDALGEEVWTHHEFLRAGETVQAIDLPIIWYKGPERLQQINEIYAEHGFAVYDAHCSRVEGGGMHADYRHLAWKKRLDPKGLLNPGKSLAWPEVCHLSADEIAARQG</sequence>
<evidence type="ECO:0000313" key="5">
    <source>
        <dbReference type="Proteomes" id="UP000181897"/>
    </source>
</evidence>
<dbReference type="SUPFAM" id="SSF56176">
    <property type="entry name" value="FAD-binding/transporter-associated domain-like"/>
    <property type="match status" value="1"/>
</dbReference>
<protein>
    <submittedName>
        <fullName evidence="4">FAD-linked oxidase</fullName>
    </submittedName>
</protein>
<gene>
    <name evidence="4" type="ORF">BOO69_12445</name>
</gene>